<evidence type="ECO:0000256" key="3">
    <source>
        <dbReference type="ARBA" id="ARBA00022448"/>
    </source>
</evidence>
<dbReference type="GO" id="GO:0042626">
    <property type="term" value="F:ATPase-coupled transmembrane transporter activity"/>
    <property type="evidence" value="ECO:0007669"/>
    <property type="project" value="TreeGrafter"/>
</dbReference>
<dbReference type="RefSeq" id="WP_307263305.1">
    <property type="nucleotide sequence ID" value="NZ_JAUSVL010000001.1"/>
</dbReference>
<dbReference type="PROSITE" id="PS50893">
    <property type="entry name" value="ABC_TRANSPORTER_2"/>
    <property type="match status" value="1"/>
</dbReference>
<proteinExistence type="inferred from homology"/>
<dbReference type="PANTHER" id="PTHR43553">
    <property type="entry name" value="HEAVY METAL TRANSPORTER"/>
    <property type="match status" value="1"/>
</dbReference>
<evidence type="ECO:0000259" key="9">
    <source>
        <dbReference type="PROSITE" id="PS50893"/>
    </source>
</evidence>
<dbReference type="GO" id="GO:0016887">
    <property type="term" value="F:ATP hydrolysis activity"/>
    <property type="evidence" value="ECO:0007669"/>
    <property type="project" value="InterPro"/>
</dbReference>
<dbReference type="CDD" id="cd03225">
    <property type="entry name" value="ABC_cobalt_CbiO_domain1"/>
    <property type="match status" value="1"/>
</dbReference>
<evidence type="ECO:0000256" key="6">
    <source>
        <dbReference type="ARBA" id="ARBA00022840"/>
    </source>
</evidence>
<feature type="domain" description="ABC transporter" evidence="9">
    <location>
        <begin position="2"/>
        <end position="232"/>
    </location>
</feature>
<sequence length="263" mass="28450">MIEFDHVSFEYAEATTINDVSFRLVAGDFVALIGANGAGKSTISKLCNGLLKPSRGHVLLDGDDTRGLRTSALARKVGFLFQNPDRQICQNSIRAEIMFGLENVLADAAECQCRCDDVLAAFGFDGAADPFSMSRGERQRIALASLIACRPPMLILDEPTTGLDYRECMQIMEQIQALNDAGTTVLMVSHDMEIVQDFARRVLVLNQGRLLGDGPKDQIMADPALLAQAKLLPSQITALALRMGFNNVHTVDDMVAAVSATAS</sequence>
<dbReference type="PANTHER" id="PTHR43553:SF24">
    <property type="entry name" value="ENERGY-COUPLING FACTOR TRANSPORTER ATP-BINDING PROTEIN ECFA1"/>
    <property type="match status" value="1"/>
</dbReference>
<dbReference type="Gene3D" id="3.40.50.300">
    <property type="entry name" value="P-loop containing nucleotide triphosphate hydrolases"/>
    <property type="match status" value="1"/>
</dbReference>
<dbReference type="EC" id="3.6.3.-" evidence="10"/>
<organism evidence="10 11">
    <name type="scientific">Oligosphaera ethanolica</name>
    <dbReference type="NCBI Taxonomy" id="760260"/>
    <lineage>
        <taxon>Bacteria</taxon>
        <taxon>Pseudomonadati</taxon>
        <taxon>Lentisphaerota</taxon>
        <taxon>Oligosphaeria</taxon>
        <taxon>Oligosphaerales</taxon>
        <taxon>Oligosphaeraceae</taxon>
        <taxon>Oligosphaera</taxon>
    </lineage>
</organism>
<protein>
    <submittedName>
        <fullName evidence="10">Energy-coupling factor transport system ATP-binding protein</fullName>
        <ecNumber evidence="10">3.6.3.-</ecNumber>
    </submittedName>
</protein>
<evidence type="ECO:0000256" key="2">
    <source>
        <dbReference type="ARBA" id="ARBA00005417"/>
    </source>
</evidence>
<keyword evidence="3" id="KW-0813">Transport</keyword>
<evidence type="ECO:0000256" key="1">
    <source>
        <dbReference type="ARBA" id="ARBA00004236"/>
    </source>
</evidence>
<comment type="similarity">
    <text evidence="2">Belongs to the ABC transporter superfamily.</text>
</comment>
<accession>A0AAE3VIK2</accession>
<keyword evidence="10" id="KW-0378">Hydrolase</keyword>
<reference evidence="10" key="1">
    <citation type="submission" date="2023-07" db="EMBL/GenBank/DDBJ databases">
        <title>Genomic Encyclopedia of Type Strains, Phase IV (KMG-IV): sequencing the most valuable type-strain genomes for metagenomic binning, comparative biology and taxonomic classification.</title>
        <authorList>
            <person name="Goeker M."/>
        </authorList>
    </citation>
    <scope>NUCLEOTIDE SEQUENCE</scope>
    <source>
        <strain evidence="10">DSM 24202</strain>
    </source>
</reference>
<keyword evidence="11" id="KW-1185">Reference proteome</keyword>
<dbReference type="InterPro" id="IPR003439">
    <property type="entry name" value="ABC_transporter-like_ATP-bd"/>
</dbReference>
<dbReference type="SMART" id="SM00382">
    <property type="entry name" value="AAA"/>
    <property type="match status" value="1"/>
</dbReference>
<keyword evidence="6 10" id="KW-0067">ATP-binding</keyword>
<dbReference type="InterPro" id="IPR027417">
    <property type="entry name" value="P-loop_NTPase"/>
</dbReference>
<name>A0AAE3VIK2_9BACT</name>
<dbReference type="Proteomes" id="UP001238163">
    <property type="component" value="Unassembled WGS sequence"/>
</dbReference>
<dbReference type="Pfam" id="PF00005">
    <property type="entry name" value="ABC_tran"/>
    <property type="match status" value="1"/>
</dbReference>
<keyword evidence="5" id="KW-0547">Nucleotide-binding</keyword>
<evidence type="ECO:0000256" key="7">
    <source>
        <dbReference type="ARBA" id="ARBA00022967"/>
    </source>
</evidence>
<evidence type="ECO:0000256" key="4">
    <source>
        <dbReference type="ARBA" id="ARBA00022475"/>
    </source>
</evidence>
<dbReference type="InterPro" id="IPR015856">
    <property type="entry name" value="ABC_transpr_CbiO/EcfA_su"/>
</dbReference>
<evidence type="ECO:0000313" key="11">
    <source>
        <dbReference type="Proteomes" id="UP001238163"/>
    </source>
</evidence>
<dbReference type="GO" id="GO:0043190">
    <property type="term" value="C:ATP-binding cassette (ABC) transporter complex"/>
    <property type="evidence" value="ECO:0007669"/>
    <property type="project" value="TreeGrafter"/>
</dbReference>
<dbReference type="InterPro" id="IPR003593">
    <property type="entry name" value="AAA+_ATPase"/>
</dbReference>
<dbReference type="AlphaFoldDB" id="A0AAE3VIK2"/>
<dbReference type="EMBL" id="JAUSVL010000001">
    <property type="protein sequence ID" value="MDQ0291061.1"/>
    <property type="molecule type" value="Genomic_DNA"/>
</dbReference>
<keyword evidence="8" id="KW-0472">Membrane</keyword>
<comment type="caution">
    <text evidence="10">The sequence shown here is derived from an EMBL/GenBank/DDBJ whole genome shotgun (WGS) entry which is preliminary data.</text>
</comment>
<evidence type="ECO:0000256" key="8">
    <source>
        <dbReference type="ARBA" id="ARBA00023136"/>
    </source>
</evidence>
<evidence type="ECO:0000313" key="10">
    <source>
        <dbReference type="EMBL" id="MDQ0291061.1"/>
    </source>
</evidence>
<comment type="subcellular location">
    <subcellularLocation>
        <location evidence="1">Cell membrane</location>
    </subcellularLocation>
</comment>
<gene>
    <name evidence="10" type="ORF">J3R75_003168</name>
</gene>
<evidence type="ECO:0000256" key="5">
    <source>
        <dbReference type="ARBA" id="ARBA00022741"/>
    </source>
</evidence>
<dbReference type="SUPFAM" id="SSF52540">
    <property type="entry name" value="P-loop containing nucleoside triphosphate hydrolases"/>
    <property type="match status" value="1"/>
</dbReference>
<dbReference type="FunFam" id="3.40.50.300:FF:000224">
    <property type="entry name" value="Energy-coupling factor transporter ATP-binding protein EcfA"/>
    <property type="match status" value="1"/>
</dbReference>
<keyword evidence="4" id="KW-1003">Cell membrane</keyword>
<dbReference type="InterPro" id="IPR050095">
    <property type="entry name" value="ECF_ABC_transporter_ATP-bd"/>
</dbReference>
<keyword evidence="7" id="KW-1278">Translocase</keyword>
<dbReference type="GO" id="GO:0005524">
    <property type="term" value="F:ATP binding"/>
    <property type="evidence" value="ECO:0007669"/>
    <property type="project" value="UniProtKB-KW"/>
</dbReference>